<gene>
    <name evidence="2" type="ORF">LTR77_010204</name>
</gene>
<dbReference type="RefSeq" id="XP_064654441.1">
    <property type="nucleotide sequence ID" value="XM_064807427.1"/>
</dbReference>
<protein>
    <submittedName>
        <fullName evidence="2">Uncharacterized protein</fullName>
    </submittedName>
</protein>
<evidence type="ECO:0000313" key="3">
    <source>
        <dbReference type="Proteomes" id="UP001337655"/>
    </source>
</evidence>
<evidence type="ECO:0000256" key="1">
    <source>
        <dbReference type="SAM" id="MobiDB-lite"/>
    </source>
</evidence>
<accession>A0AAV9P058</accession>
<proteinExistence type="predicted"/>
<feature type="compositionally biased region" description="Polar residues" evidence="1">
    <location>
        <begin position="46"/>
        <end position="60"/>
    </location>
</feature>
<dbReference type="GeneID" id="89931533"/>
<keyword evidence="3" id="KW-1185">Reference proteome</keyword>
<dbReference type="EMBL" id="JAVRRT010000021">
    <property type="protein sequence ID" value="KAK5164113.1"/>
    <property type="molecule type" value="Genomic_DNA"/>
</dbReference>
<evidence type="ECO:0000313" key="2">
    <source>
        <dbReference type="EMBL" id="KAK5164113.1"/>
    </source>
</evidence>
<dbReference type="Proteomes" id="UP001337655">
    <property type="component" value="Unassembled WGS sequence"/>
</dbReference>
<sequence length="503" mass="56130">MEPFVTVDWGTDPDLAKFMDDFLAGRDQGFWDFTLDPPVPEEDGSAGTTNVVSQPSDGQHLQPSIVPPSLKWIHTTGPIPNSASGLPKGHMKDSKRLDEALLWDRVVLGEPTSTKLASLEDFVDGETAVSLRSQTSSRRLIQLEQSSRTYWPELCGPASMDSDGFEPIGRILKRLTVGSRQISGDGAQESILSKEHRMINSQHPGPNRRVTVESVELRNRTPVTSTGESLQPILYDLTCNPLDGVIVLLKREDLGSIIGTTRFQTGPDMHVMSDITMFPTLLARVWRQAQSRPTGNRINNASESFAWLWDWTDEGKRFAKHDSAEKAICLGDYQYHLRNMGATAISLHAHWLNYVFVTSIQDEFSIAVIRRCLDSRDVLPGEVPEWDVTRTGPGRQTFQLGHWANAALLSLPTCRDVAWFLILHKGSLGHKVISSITIFLPTQTTSAGGWCKGHYNMRDWPCLLLEIKDIADDTMPEATKVRNEWRLKKGPAFPNVDCPPIHS</sequence>
<comment type="caution">
    <text evidence="2">The sequence shown here is derived from an EMBL/GenBank/DDBJ whole genome shotgun (WGS) entry which is preliminary data.</text>
</comment>
<reference evidence="2 3" key="1">
    <citation type="submission" date="2023-08" db="EMBL/GenBank/DDBJ databases">
        <title>Black Yeasts Isolated from many extreme environments.</title>
        <authorList>
            <person name="Coleine C."/>
            <person name="Stajich J.E."/>
            <person name="Selbmann L."/>
        </authorList>
    </citation>
    <scope>NUCLEOTIDE SEQUENCE [LARGE SCALE GENOMIC DNA]</scope>
    <source>
        <strain evidence="2 3">CCFEE 5935</strain>
    </source>
</reference>
<organism evidence="2 3">
    <name type="scientific">Saxophila tyrrhenica</name>
    <dbReference type="NCBI Taxonomy" id="1690608"/>
    <lineage>
        <taxon>Eukaryota</taxon>
        <taxon>Fungi</taxon>
        <taxon>Dikarya</taxon>
        <taxon>Ascomycota</taxon>
        <taxon>Pezizomycotina</taxon>
        <taxon>Dothideomycetes</taxon>
        <taxon>Dothideomycetidae</taxon>
        <taxon>Mycosphaerellales</taxon>
        <taxon>Extremaceae</taxon>
        <taxon>Saxophila</taxon>
    </lineage>
</organism>
<feature type="region of interest" description="Disordered" evidence="1">
    <location>
        <begin position="36"/>
        <end position="60"/>
    </location>
</feature>
<dbReference type="AlphaFoldDB" id="A0AAV9P058"/>
<name>A0AAV9P058_9PEZI</name>